<dbReference type="AlphaFoldDB" id="A0A9P4GS41"/>
<evidence type="ECO:0000256" key="1">
    <source>
        <dbReference type="SAM" id="MobiDB-lite"/>
    </source>
</evidence>
<dbReference type="EMBL" id="ML976614">
    <property type="protein sequence ID" value="KAF1850740.1"/>
    <property type="molecule type" value="Genomic_DNA"/>
</dbReference>
<dbReference type="PANTHER" id="PTHR33112">
    <property type="entry name" value="DOMAIN PROTEIN, PUTATIVE-RELATED"/>
    <property type="match status" value="1"/>
</dbReference>
<proteinExistence type="predicted"/>
<dbReference type="Pfam" id="PF06985">
    <property type="entry name" value="HET"/>
    <property type="match status" value="1"/>
</dbReference>
<feature type="domain" description="Heterokaryon incompatibility" evidence="2">
    <location>
        <begin position="260"/>
        <end position="394"/>
    </location>
</feature>
<dbReference type="OrthoDB" id="5428863at2759"/>
<feature type="compositionally biased region" description="Low complexity" evidence="1">
    <location>
        <begin position="13"/>
        <end position="23"/>
    </location>
</feature>
<feature type="region of interest" description="Disordered" evidence="1">
    <location>
        <begin position="1"/>
        <end position="60"/>
    </location>
</feature>
<gene>
    <name evidence="3" type="ORF">K460DRAFT_302100</name>
</gene>
<comment type="caution">
    <text evidence="3">The sequence shown here is derived from an EMBL/GenBank/DDBJ whole genome shotgun (WGS) entry which is preliminary data.</text>
</comment>
<dbReference type="Proteomes" id="UP000800039">
    <property type="component" value="Unassembled WGS sequence"/>
</dbReference>
<sequence>MVGTKQPADQYRPPLDSPSSSVDDTGDADTSAGVGILAEAGGASARSSDKRPQTSMEHAARAKRLTISAHAPSNPSELDAVELSVSGSSKGGEDLCEECATICFDEETIMSQMSSLQSSKYIHGFVKLDEKCMLCDLFRKTIEHYKITGPTGSHPFYCIEAIRFDGVPGVMLKLSQLKDLGKSGWLLFGSNSAFPGAERLFARDIQSDKINWAAVKQWLQYCDTEHEDSCGSVKMMQLPGFRVIDCTTRRIVEAPKECKFVALSYVWGSDSSPGLRLKLPTKVPLLIEDAITCTKAIGLRYLWIDRYCIDQESGDSKHTLIRNMDQIYSGAAVTIINVAGTSSHSGLPGVSHTTRRPLASVSVHNKSTSLRLLPNSRAEVAESKWSTRGWTYQEGLLPRRRLVFTSSQIYFQRLEMHSCEVLPIHFLTRDTTTTFGRALGRKMRVFPSLSRMAYADTVELRIEEYLQRELSYESDVLNAIMGILRHICVHFWGLPIDSPRRYCPRAFGANEGFLAALMWIPEAEGSKLGISRRAGFPSWSWAAWKGITGIGKTYLLY</sequence>
<evidence type="ECO:0000259" key="2">
    <source>
        <dbReference type="Pfam" id="PF06985"/>
    </source>
</evidence>
<name>A0A9P4GS41_9PLEO</name>
<evidence type="ECO:0000313" key="4">
    <source>
        <dbReference type="Proteomes" id="UP000800039"/>
    </source>
</evidence>
<reference evidence="3" key="1">
    <citation type="submission" date="2020-01" db="EMBL/GenBank/DDBJ databases">
        <authorList>
            <consortium name="DOE Joint Genome Institute"/>
            <person name="Haridas S."/>
            <person name="Albert R."/>
            <person name="Binder M."/>
            <person name="Bloem J."/>
            <person name="Labutti K."/>
            <person name="Salamov A."/>
            <person name="Andreopoulos B."/>
            <person name="Baker S.E."/>
            <person name="Barry K."/>
            <person name="Bills G."/>
            <person name="Bluhm B.H."/>
            <person name="Cannon C."/>
            <person name="Castanera R."/>
            <person name="Culley D.E."/>
            <person name="Daum C."/>
            <person name="Ezra D."/>
            <person name="Gonzalez J.B."/>
            <person name="Henrissat B."/>
            <person name="Kuo A."/>
            <person name="Liang C."/>
            <person name="Lipzen A."/>
            <person name="Lutzoni F."/>
            <person name="Magnuson J."/>
            <person name="Mondo S."/>
            <person name="Nolan M."/>
            <person name="Ohm R."/>
            <person name="Pangilinan J."/>
            <person name="Park H.-J."/>
            <person name="Ramirez L."/>
            <person name="Alfaro M."/>
            <person name="Sun H."/>
            <person name="Tritt A."/>
            <person name="Yoshinaga Y."/>
            <person name="Zwiers L.-H."/>
            <person name="Turgeon B.G."/>
            <person name="Goodwin S.B."/>
            <person name="Spatafora J.W."/>
            <person name="Crous P.W."/>
            <person name="Grigoriev I.V."/>
        </authorList>
    </citation>
    <scope>NUCLEOTIDE SEQUENCE</scope>
    <source>
        <strain evidence="3">CBS 394.84</strain>
    </source>
</reference>
<accession>A0A9P4GS41</accession>
<dbReference type="GeneID" id="63847147"/>
<protein>
    <submittedName>
        <fullName evidence="3">HET-domain-containing protein</fullName>
    </submittedName>
</protein>
<dbReference type="RefSeq" id="XP_040793303.1">
    <property type="nucleotide sequence ID" value="XM_040929895.1"/>
</dbReference>
<dbReference type="PANTHER" id="PTHR33112:SF1">
    <property type="entry name" value="HETEROKARYON INCOMPATIBILITY DOMAIN-CONTAINING PROTEIN"/>
    <property type="match status" value="1"/>
</dbReference>
<evidence type="ECO:0000313" key="3">
    <source>
        <dbReference type="EMBL" id="KAF1850740.1"/>
    </source>
</evidence>
<dbReference type="InterPro" id="IPR010730">
    <property type="entry name" value="HET"/>
</dbReference>
<keyword evidence="4" id="KW-1185">Reference proteome</keyword>
<organism evidence="3 4">
    <name type="scientific">Cucurbitaria berberidis CBS 394.84</name>
    <dbReference type="NCBI Taxonomy" id="1168544"/>
    <lineage>
        <taxon>Eukaryota</taxon>
        <taxon>Fungi</taxon>
        <taxon>Dikarya</taxon>
        <taxon>Ascomycota</taxon>
        <taxon>Pezizomycotina</taxon>
        <taxon>Dothideomycetes</taxon>
        <taxon>Pleosporomycetidae</taxon>
        <taxon>Pleosporales</taxon>
        <taxon>Pleosporineae</taxon>
        <taxon>Cucurbitariaceae</taxon>
        <taxon>Cucurbitaria</taxon>
    </lineage>
</organism>